<dbReference type="PANTHER" id="PTHR46268">
    <property type="entry name" value="STRESS RESPONSE PROTEIN NHAX"/>
    <property type="match status" value="1"/>
</dbReference>
<dbReference type="Pfam" id="PF00582">
    <property type="entry name" value="Usp"/>
    <property type="match status" value="1"/>
</dbReference>
<accession>A0A7D5LZQ0</accession>
<dbReference type="PANTHER" id="PTHR46268:SF6">
    <property type="entry name" value="UNIVERSAL STRESS PROTEIN UP12"/>
    <property type="match status" value="1"/>
</dbReference>
<reference evidence="3 4" key="1">
    <citation type="submission" date="2018-02" db="EMBL/GenBank/DDBJ databases">
        <title>Complete genome of Nitrosopumilus cobalaminigenes HCA1.</title>
        <authorList>
            <person name="Qin W."/>
            <person name="Zheng Y."/>
            <person name="Stahl D.A."/>
        </authorList>
    </citation>
    <scope>NUCLEOTIDE SEQUENCE [LARGE SCALE GENOMIC DNA]</scope>
    <source>
        <strain evidence="3 4">HCA1</strain>
    </source>
</reference>
<dbReference type="CDD" id="cd00293">
    <property type="entry name" value="USP-like"/>
    <property type="match status" value="1"/>
</dbReference>
<evidence type="ECO:0000313" key="3">
    <source>
        <dbReference type="EMBL" id="QLH03334.1"/>
    </source>
</evidence>
<dbReference type="KEGG" id="ncl:C5F47_07130"/>
<dbReference type="InterPro" id="IPR014729">
    <property type="entry name" value="Rossmann-like_a/b/a_fold"/>
</dbReference>
<dbReference type="Gene3D" id="3.40.50.620">
    <property type="entry name" value="HUPs"/>
    <property type="match status" value="1"/>
</dbReference>
<dbReference type="InterPro" id="IPR006016">
    <property type="entry name" value="UspA"/>
</dbReference>
<dbReference type="OrthoDB" id="105697at2157"/>
<evidence type="ECO:0000256" key="1">
    <source>
        <dbReference type="ARBA" id="ARBA00008791"/>
    </source>
</evidence>
<name>A0A7D5LZQ0_9ARCH</name>
<keyword evidence="4" id="KW-1185">Reference proteome</keyword>
<comment type="similarity">
    <text evidence="1">Belongs to the universal stress protein A family.</text>
</comment>
<sequence length="152" mass="16911">MYKTILVPHAGTAAGDEALKHAIHIAKMSSSKIIILNVIKPWSNPLFEEIGDDDATTHVQIESIMTNMQDHVRKFLAKRVAQCRESGIECDGIFRTGNPANSIVKYANDEKINLIVMAKMKKSEEYKSFFKIGGTAKKVQDKSDCSILLVET</sequence>
<dbReference type="Proteomes" id="UP000509771">
    <property type="component" value="Chromosome"/>
</dbReference>
<evidence type="ECO:0000259" key="2">
    <source>
        <dbReference type="Pfam" id="PF00582"/>
    </source>
</evidence>
<organism evidence="3 4">
    <name type="scientific">Nitrosopumilus cobalaminigenes</name>
    <dbReference type="NCBI Taxonomy" id="1470066"/>
    <lineage>
        <taxon>Archaea</taxon>
        <taxon>Nitrososphaerota</taxon>
        <taxon>Nitrososphaeria</taxon>
        <taxon>Nitrosopumilales</taxon>
        <taxon>Nitrosopumilaceae</taxon>
        <taxon>Nitrosopumilus</taxon>
    </lineage>
</organism>
<gene>
    <name evidence="3" type="ORF">C5F47_07130</name>
</gene>
<dbReference type="EMBL" id="CP026993">
    <property type="protein sequence ID" value="QLH03334.1"/>
    <property type="molecule type" value="Genomic_DNA"/>
</dbReference>
<dbReference type="RefSeq" id="WP_179360449.1">
    <property type="nucleotide sequence ID" value="NZ_CP026993.1"/>
</dbReference>
<dbReference type="SUPFAM" id="SSF52402">
    <property type="entry name" value="Adenine nucleotide alpha hydrolases-like"/>
    <property type="match status" value="1"/>
</dbReference>
<dbReference type="GeneID" id="56059816"/>
<evidence type="ECO:0000313" key="4">
    <source>
        <dbReference type="Proteomes" id="UP000509771"/>
    </source>
</evidence>
<protein>
    <recommendedName>
        <fullName evidence="2">UspA domain-containing protein</fullName>
    </recommendedName>
</protein>
<feature type="domain" description="UspA" evidence="2">
    <location>
        <begin position="1"/>
        <end position="150"/>
    </location>
</feature>
<dbReference type="AlphaFoldDB" id="A0A7D5LZQ0"/>
<proteinExistence type="inferred from homology"/>